<evidence type="ECO:0000256" key="3">
    <source>
        <dbReference type="ARBA" id="ARBA00009405"/>
    </source>
</evidence>
<dbReference type="PANTHER" id="PTHR42738">
    <property type="entry name" value="HYDROXYMETHYLGLUTARYL-COA LYASE"/>
    <property type="match status" value="1"/>
</dbReference>
<comment type="pathway">
    <text evidence="1">Mycotoxin biosynthesis.</text>
</comment>
<keyword evidence="7 10" id="KW-0456">Lyase</keyword>
<accession>A0A6A6YFD9</accession>
<gene>
    <name evidence="10 12" type="ORF">BDZ99DRAFT_510462</name>
</gene>
<dbReference type="GeneID" id="54465368"/>
<dbReference type="CDD" id="cd07938">
    <property type="entry name" value="DRE_TIM_HMGL"/>
    <property type="match status" value="1"/>
</dbReference>
<dbReference type="AlphaFoldDB" id="A0A6A6YFD9"/>
<keyword evidence="11" id="KW-1185">Reference proteome</keyword>
<name>A0A6A6YFD9_9PEZI</name>
<dbReference type="Gene3D" id="3.20.20.70">
    <property type="entry name" value="Aldolase class I"/>
    <property type="match status" value="1"/>
</dbReference>
<sequence length="633" mass="68248">MLPQWLHACIDPCTCLSTLTRAALEARRARRTSPPFKKPPAVRILEVGPRDGLQNIKKTVPTAIKVELIKRLASTGLNAIEATSFVSPKWIPQLADGPEVMSQVLPFTQQKNINTPVLVPNIKGLERAIQSGAKEVTVFVSATEGFSVKNTNCTIEEAVKRARDVAASALKHGIAIRGAVSCIFACPYDGPTAPASVLDVVKSLLDMGCYEVSLGDTIGVGTPKQVQTLLELLLKEIPANMLAGHFHDTYGQAVANVIKAYDMGLQTFDSSVAGLGGCPYAKGAKGNLATEDIAYTFEKLGVSTGIDLEKLVAVGEWISQYLGQQNGSRAGSALSAKKESATVSSVQPSQPKISREWEKIEDKGDYSVFRARNVVKIRLTRPQNGNAMTSEMVKGLTQIFTNLASDPSVFHVVIETEGKFFCTGMDLTSTATTITSDNSAKSNDFSKLTALFSAIDMAPQTTIAKIDGPCFGGGVGLAFACDIRLVSSRARFTLSEIKLGLSPAVISRYMIREWGIPFLREAMLTGREVMPSELQRIGAVHGIADGSTALDRLTEDCLDRLIKCAPQSAAACKNLVRIGWTNPGGKSQDELVMKTFDCMMAPGSEGVFGIEEFQKKTREINWGHFWAAKRAMS</sequence>
<dbReference type="InterPro" id="IPR000891">
    <property type="entry name" value="PYR_CT"/>
</dbReference>
<dbReference type="InterPro" id="IPR029045">
    <property type="entry name" value="ClpP/crotonase-like_dom_sf"/>
</dbReference>
<dbReference type="Proteomes" id="UP000504636">
    <property type="component" value="Unplaced"/>
</dbReference>
<evidence type="ECO:0000256" key="1">
    <source>
        <dbReference type="ARBA" id="ARBA00004685"/>
    </source>
</evidence>
<protein>
    <recommendedName>
        <fullName evidence="4">hydroxymethylglutaryl-CoA lyase</fullName>
        <ecNumber evidence="4">4.1.3.4</ecNumber>
    </recommendedName>
</protein>
<dbReference type="GO" id="GO:0004419">
    <property type="term" value="F:hydroxymethylglutaryl-CoA lyase activity"/>
    <property type="evidence" value="ECO:0007669"/>
    <property type="project" value="UniProtKB-EC"/>
</dbReference>
<dbReference type="RefSeq" id="XP_033573739.1">
    <property type="nucleotide sequence ID" value="XM_033724475.1"/>
</dbReference>
<evidence type="ECO:0000256" key="2">
    <source>
        <dbReference type="ARBA" id="ARBA00005143"/>
    </source>
</evidence>
<dbReference type="UniPathway" id="UPA00896">
    <property type="reaction ID" value="UER00863"/>
</dbReference>
<dbReference type="GO" id="GO:0006552">
    <property type="term" value="P:L-leucine catabolic process"/>
    <property type="evidence" value="ECO:0007669"/>
    <property type="project" value="TreeGrafter"/>
</dbReference>
<evidence type="ECO:0000259" key="9">
    <source>
        <dbReference type="PROSITE" id="PS50991"/>
    </source>
</evidence>
<dbReference type="EC" id="4.1.3.4" evidence="4"/>
<evidence type="ECO:0000313" key="10">
    <source>
        <dbReference type="EMBL" id="KAF2806775.1"/>
    </source>
</evidence>
<dbReference type="GO" id="GO:0046872">
    <property type="term" value="F:metal ion binding"/>
    <property type="evidence" value="ECO:0007669"/>
    <property type="project" value="UniProtKB-KW"/>
</dbReference>
<dbReference type="FunFam" id="3.20.20.70:FF:000201">
    <property type="entry name" value="Hydroxymethylglutaryl-CoA lyase"/>
    <property type="match status" value="1"/>
</dbReference>
<evidence type="ECO:0000256" key="7">
    <source>
        <dbReference type="ARBA" id="ARBA00023239"/>
    </source>
</evidence>
<dbReference type="PANTHER" id="PTHR42738:SF17">
    <property type="entry name" value="HYDROXYMETHYLGLUTARYL-COA LYASE"/>
    <property type="match status" value="1"/>
</dbReference>
<dbReference type="CDD" id="cd06558">
    <property type="entry name" value="crotonase-like"/>
    <property type="match status" value="1"/>
</dbReference>
<dbReference type="InterPro" id="IPR001753">
    <property type="entry name" value="Enoyl-CoA_hydra/iso"/>
</dbReference>
<keyword evidence="6" id="KW-0843">Virulence</keyword>
<evidence type="ECO:0000313" key="12">
    <source>
        <dbReference type="RefSeq" id="XP_033573739.1"/>
    </source>
</evidence>
<comment type="catalytic activity">
    <reaction evidence="8">
        <text>(3S)-3-hydroxy-3-methylglutaryl-CoA = acetoacetate + acetyl-CoA</text>
        <dbReference type="Rhea" id="RHEA:24404"/>
        <dbReference type="ChEBI" id="CHEBI:13705"/>
        <dbReference type="ChEBI" id="CHEBI:43074"/>
        <dbReference type="ChEBI" id="CHEBI:57288"/>
        <dbReference type="EC" id="4.1.3.4"/>
    </reaction>
</comment>
<dbReference type="PROSITE" id="PS50991">
    <property type="entry name" value="PYR_CT"/>
    <property type="match status" value="1"/>
</dbReference>
<keyword evidence="5" id="KW-0479">Metal-binding</keyword>
<reference evidence="12" key="2">
    <citation type="submission" date="2020-04" db="EMBL/GenBank/DDBJ databases">
        <authorList>
            <consortium name="NCBI Genome Project"/>
        </authorList>
    </citation>
    <scope>NUCLEOTIDE SEQUENCE</scope>
    <source>
        <strain evidence="12">CBS 304.34</strain>
    </source>
</reference>
<evidence type="ECO:0000256" key="8">
    <source>
        <dbReference type="ARBA" id="ARBA00049877"/>
    </source>
</evidence>
<evidence type="ECO:0000256" key="6">
    <source>
        <dbReference type="ARBA" id="ARBA00023026"/>
    </source>
</evidence>
<comment type="pathway">
    <text evidence="2">Metabolic intermediate metabolism; (S)-3-hydroxy-3-methylglutaryl-CoA degradation; acetoacetate from (S)-3-hydroxy-3-methylglutaryl-CoA: step 1/1.</text>
</comment>
<reference evidence="12" key="3">
    <citation type="submission" date="2025-04" db="UniProtKB">
        <authorList>
            <consortium name="RefSeq"/>
        </authorList>
    </citation>
    <scope>IDENTIFICATION</scope>
    <source>
        <strain evidence="12">CBS 304.34</strain>
    </source>
</reference>
<feature type="domain" description="Pyruvate carboxyltransferase" evidence="9">
    <location>
        <begin position="42"/>
        <end position="312"/>
    </location>
</feature>
<dbReference type="GO" id="GO:0046951">
    <property type="term" value="P:ketone body biosynthetic process"/>
    <property type="evidence" value="ECO:0007669"/>
    <property type="project" value="TreeGrafter"/>
</dbReference>
<evidence type="ECO:0000256" key="5">
    <source>
        <dbReference type="ARBA" id="ARBA00022723"/>
    </source>
</evidence>
<dbReference type="PROSITE" id="PS01062">
    <property type="entry name" value="HMG_COA_LYASE"/>
    <property type="match status" value="1"/>
</dbReference>
<dbReference type="Gene3D" id="3.90.226.10">
    <property type="entry name" value="2-enoyl-CoA Hydratase, Chain A, domain 1"/>
    <property type="match status" value="1"/>
</dbReference>
<dbReference type="SUPFAM" id="SSF52096">
    <property type="entry name" value="ClpP/crotonase"/>
    <property type="match status" value="1"/>
</dbReference>
<dbReference type="Pfam" id="PF00682">
    <property type="entry name" value="HMGL-like"/>
    <property type="match status" value="1"/>
</dbReference>
<dbReference type="SUPFAM" id="SSF51569">
    <property type="entry name" value="Aldolase"/>
    <property type="match status" value="1"/>
</dbReference>
<evidence type="ECO:0000256" key="4">
    <source>
        <dbReference type="ARBA" id="ARBA00012910"/>
    </source>
</evidence>
<dbReference type="NCBIfam" id="NF004283">
    <property type="entry name" value="PRK05692.1"/>
    <property type="match status" value="1"/>
</dbReference>
<proteinExistence type="inferred from homology"/>
<dbReference type="Pfam" id="PF00378">
    <property type="entry name" value="ECH_1"/>
    <property type="match status" value="1"/>
</dbReference>
<dbReference type="InterPro" id="IPR013785">
    <property type="entry name" value="Aldolase_TIM"/>
</dbReference>
<organism evidence="10">
    <name type="scientific">Mytilinidion resinicola</name>
    <dbReference type="NCBI Taxonomy" id="574789"/>
    <lineage>
        <taxon>Eukaryota</taxon>
        <taxon>Fungi</taxon>
        <taxon>Dikarya</taxon>
        <taxon>Ascomycota</taxon>
        <taxon>Pezizomycotina</taxon>
        <taxon>Dothideomycetes</taxon>
        <taxon>Pleosporomycetidae</taxon>
        <taxon>Mytilinidiales</taxon>
        <taxon>Mytilinidiaceae</taxon>
        <taxon>Mytilinidion</taxon>
    </lineage>
</organism>
<reference evidence="10 12" key="1">
    <citation type="journal article" date="2020" name="Stud. Mycol.">
        <title>101 Dothideomycetes genomes: a test case for predicting lifestyles and emergence of pathogens.</title>
        <authorList>
            <person name="Haridas S."/>
            <person name="Albert R."/>
            <person name="Binder M."/>
            <person name="Bloem J."/>
            <person name="Labutti K."/>
            <person name="Salamov A."/>
            <person name="Andreopoulos B."/>
            <person name="Baker S."/>
            <person name="Barry K."/>
            <person name="Bills G."/>
            <person name="Bluhm B."/>
            <person name="Cannon C."/>
            <person name="Castanera R."/>
            <person name="Culley D."/>
            <person name="Daum C."/>
            <person name="Ezra D."/>
            <person name="Gonzalez J."/>
            <person name="Henrissat B."/>
            <person name="Kuo A."/>
            <person name="Liang C."/>
            <person name="Lipzen A."/>
            <person name="Lutzoni F."/>
            <person name="Magnuson J."/>
            <person name="Mondo S."/>
            <person name="Nolan M."/>
            <person name="Ohm R."/>
            <person name="Pangilinan J."/>
            <person name="Park H.-J."/>
            <person name="Ramirez L."/>
            <person name="Alfaro M."/>
            <person name="Sun H."/>
            <person name="Tritt A."/>
            <person name="Yoshinaga Y."/>
            <person name="Zwiers L.-H."/>
            <person name="Turgeon B."/>
            <person name="Goodwin S."/>
            <person name="Spatafora J."/>
            <person name="Crous P."/>
            <person name="Grigoriev I."/>
        </authorList>
    </citation>
    <scope>NUCLEOTIDE SEQUENCE</scope>
    <source>
        <strain evidence="10 12">CBS 304.34</strain>
    </source>
</reference>
<dbReference type="OrthoDB" id="10253869at2759"/>
<dbReference type="InterPro" id="IPR043594">
    <property type="entry name" value="HMGL"/>
</dbReference>
<evidence type="ECO:0000313" key="11">
    <source>
        <dbReference type="Proteomes" id="UP000504636"/>
    </source>
</evidence>
<dbReference type="InterPro" id="IPR000138">
    <property type="entry name" value="HMG_CoA_lyase_AS"/>
</dbReference>
<dbReference type="EMBL" id="MU003706">
    <property type="protein sequence ID" value="KAF2806775.1"/>
    <property type="molecule type" value="Genomic_DNA"/>
</dbReference>
<comment type="similarity">
    <text evidence="3">Belongs to the HMG-CoA lyase family.</text>
</comment>